<dbReference type="EMBL" id="CM056784">
    <property type="protein sequence ID" value="KAJ8724339.1"/>
    <property type="molecule type" value="Genomic_DNA"/>
</dbReference>
<dbReference type="Proteomes" id="UP001231649">
    <property type="component" value="Chromosome 8"/>
</dbReference>
<name>A0ACC2QRS8_9NEOP</name>
<evidence type="ECO:0000313" key="1">
    <source>
        <dbReference type="EMBL" id="KAJ8724339.1"/>
    </source>
</evidence>
<reference evidence="1" key="1">
    <citation type="submission" date="2023-03" db="EMBL/GenBank/DDBJ databases">
        <title>Chromosome-level genomes of two armyworms, Mythimna separata and Mythimna loreyi, provide insights into the biosynthesis and reception of sex pheromones.</title>
        <authorList>
            <person name="Zhao H."/>
        </authorList>
    </citation>
    <scope>NUCLEOTIDE SEQUENCE</scope>
    <source>
        <strain evidence="1">BeijingLab</strain>
    </source>
</reference>
<organism evidence="1 2">
    <name type="scientific">Mythimna loreyi</name>
    <dbReference type="NCBI Taxonomy" id="667449"/>
    <lineage>
        <taxon>Eukaryota</taxon>
        <taxon>Metazoa</taxon>
        <taxon>Ecdysozoa</taxon>
        <taxon>Arthropoda</taxon>
        <taxon>Hexapoda</taxon>
        <taxon>Insecta</taxon>
        <taxon>Pterygota</taxon>
        <taxon>Neoptera</taxon>
        <taxon>Endopterygota</taxon>
        <taxon>Lepidoptera</taxon>
        <taxon>Glossata</taxon>
        <taxon>Ditrysia</taxon>
        <taxon>Noctuoidea</taxon>
        <taxon>Noctuidae</taxon>
        <taxon>Noctuinae</taxon>
        <taxon>Hadenini</taxon>
        <taxon>Mythimna</taxon>
    </lineage>
</organism>
<comment type="caution">
    <text evidence="1">The sequence shown here is derived from an EMBL/GenBank/DDBJ whole genome shotgun (WGS) entry which is preliminary data.</text>
</comment>
<keyword evidence="2" id="KW-1185">Reference proteome</keyword>
<gene>
    <name evidence="1" type="ORF">PYW08_015813</name>
</gene>
<sequence length="94" mass="10431">MASYMLLICLSVAVLTIVSALPADQKPFDCPVNEIYYKCQLAQCFKTCDHLKNIPPCPSIAANCYDPACLCDDGYLRNSEGKCIPEYQCSRLVD</sequence>
<accession>A0ACC2QRS8</accession>
<evidence type="ECO:0000313" key="2">
    <source>
        <dbReference type="Proteomes" id="UP001231649"/>
    </source>
</evidence>
<protein>
    <submittedName>
        <fullName evidence="1">Uncharacterized protein</fullName>
    </submittedName>
</protein>
<proteinExistence type="predicted"/>